<dbReference type="PANTHER" id="PTHR22642">
    <property type="entry name" value="IMIDAZOLONEPROPIONASE"/>
    <property type="match status" value="1"/>
</dbReference>
<dbReference type="InterPro" id="IPR006311">
    <property type="entry name" value="TAT_signal"/>
</dbReference>
<dbReference type="GO" id="GO:0016810">
    <property type="term" value="F:hydrolase activity, acting on carbon-nitrogen (but not peptide) bonds"/>
    <property type="evidence" value="ECO:0007669"/>
    <property type="project" value="InterPro"/>
</dbReference>
<dbReference type="Gene3D" id="2.30.40.10">
    <property type="entry name" value="Urease, subunit C, domain 1"/>
    <property type="match status" value="1"/>
</dbReference>
<evidence type="ECO:0000259" key="1">
    <source>
        <dbReference type="Pfam" id="PF07969"/>
    </source>
</evidence>
<dbReference type="AlphaFoldDB" id="A0A517WQG5"/>
<keyword evidence="2" id="KW-0378">Hydrolase</keyword>
<keyword evidence="3" id="KW-1185">Reference proteome</keyword>
<organism evidence="2 3">
    <name type="scientific">Gimesia aquarii</name>
    <dbReference type="NCBI Taxonomy" id="2527964"/>
    <lineage>
        <taxon>Bacteria</taxon>
        <taxon>Pseudomonadati</taxon>
        <taxon>Planctomycetota</taxon>
        <taxon>Planctomycetia</taxon>
        <taxon>Planctomycetales</taxon>
        <taxon>Planctomycetaceae</taxon>
        <taxon>Gimesia</taxon>
    </lineage>
</organism>
<gene>
    <name evidence="2" type="primary">nfdA_2</name>
    <name evidence="2" type="ORF">V202x_08440</name>
</gene>
<evidence type="ECO:0000313" key="2">
    <source>
        <dbReference type="EMBL" id="QDU07488.1"/>
    </source>
</evidence>
<dbReference type="SUPFAM" id="SSF51338">
    <property type="entry name" value="Composite domain of metallo-dependent hydrolases"/>
    <property type="match status" value="1"/>
</dbReference>
<evidence type="ECO:0000313" key="3">
    <source>
        <dbReference type="Proteomes" id="UP000318384"/>
    </source>
</evidence>
<dbReference type="InterPro" id="IPR013108">
    <property type="entry name" value="Amidohydro_3"/>
</dbReference>
<dbReference type="Proteomes" id="UP000318384">
    <property type="component" value="Chromosome"/>
</dbReference>
<dbReference type="InterPro" id="IPR011059">
    <property type="entry name" value="Metal-dep_hydrolase_composite"/>
</dbReference>
<dbReference type="InterPro" id="IPR032466">
    <property type="entry name" value="Metal_Hydrolase"/>
</dbReference>
<dbReference type="InterPro" id="IPR019546">
    <property type="entry name" value="TAT_signal_bac_arc"/>
</dbReference>
<dbReference type="PROSITE" id="PS51318">
    <property type="entry name" value="TAT"/>
    <property type="match status" value="1"/>
</dbReference>
<dbReference type="NCBIfam" id="TIGR01409">
    <property type="entry name" value="TAT_signal_seq"/>
    <property type="match status" value="1"/>
</dbReference>
<dbReference type="Gene3D" id="3.10.310.70">
    <property type="match status" value="1"/>
</dbReference>
<name>A0A517WQG5_9PLAN</name>
<feature type="domain" description="Amidohydrolase 3" evidence="1">
    <location>
        <begin position="87"/>
        <end position="569"/>
    </location>
</feature>
<dbReference type="EMBL" id="CP037422">
    <property type="protein sequence ID" value="QDU07488.1"/>
    <property type="molecule type" value="Genomic_DNA"/>
</dbReference>
<accession>A0A517WQG5</accession>
<dbReference type="InterPro" id="IPR033932">
    <property type="entry name" value="YtcJ-like"/>
</dbReference>
<reference evidence="2 3" key="1">
    <citation type="submission" date="2019-03" db="EMBL/GenBank/DDBJ databases">
        <title>Deep-cultivation of Planctomycetes and their phenomic and genomic characterization uncovers novel biology.</title>
        <authorList>
            <person name="Wiegand S."/>
            <person name="Jogler M."/>
            <person name="Boedeker C."/>
            <person name="Pinto D."/>
            <person name="Vollmers J."/>
            <person name="Rivas-Marin E."/>
            <person name="Kohn T."/>
            <person name="Peeters S.H."/>
            <person name="Heuer A."/>
            <person name="Rast P."/>
            <person name="Oberbeckmann S."/>
            <person name="Bunk B."/>
            <person name="Jeske O."/>
            <person name="Meyerdierks A."/>
            <person name="Storesund J.E."/>
            <person name="Kallscheuer N."/>
            <person name="Luecker S."/>
            <person name="Lage O.M."/>
            <person name="Pohl T."/>
            <person name="Merkel B.J."/>
            <person name="Hornburger P."/>
            <person name="Mueller R.-W."/>
            <person name="Bruemmer F."/>
            <person name="Labrenz M."/>
            <person name="Spormann A.M."/>
            <person name="Op den Camp H."/>
            <person name="Overmann J."/>
            <person name="Amann R."/>
            <person name="Jetten M.S.M."/>
            <person name="Mascher T."/>
            <person name="Medema M.H."/>
            <person name="Devos D.P."/>
            <person name="Kaster A.-K."/>
            <person name="Ovreas L."/>
            <person name="Rohde M."/>
            <person name="Galperin M.Y."/>
            <person name="Jogler C."/>
        </authorList>
    </citation>
    <scope>NUCLEOTIDE SEQUENCE [LARGE SCALE GENOMIC DNA]</scope>
    <source>
        <strain evidence="2 3">V202</strain>
    </source>
</reference>
<dbReference type="Gene3D" id="3.20.20.140">
    <property type="entry name" value="Metal-dependent hydrolases"/>
    <property type="match status" value="1"/>
</dbReference>
<protein>
    <submittedName>
        <fullName evidence="2">N-substituted formamide deformylase</fullName>
        <ecNumber evidence="2">3.5.1.91</ecNumber>
    </submittedName>
</protein>
<dbReference type="Pfam" id="PF07969">
    <property type="entry name" value="Amidohydro_3"/>
    <property type="match status" value="1"/>
</dbReference>
<proteinExistence type="predicted"/>
<sequence>MNTTRRNFLQKTSVAVGAAACVGLPQLAFTQNNDVADPELILHSGKITTGDKMHPEVNAIAITGGVVAAIGSNDNILKLAGNATRKINLNGRRVIPGLNDSHLHVIRGGLYYNLELRWDGVPTIAQALKQLKIQADNTPPPQWVRVIGGWNEWQFAEGRMPTLEEINKAAPETPVFLLHLYDSALLNKAALRALGFDESTPNPSGGLIARDRAGNPTGMLVAEPNALVLYSAIADAPKLSFEDQVNSSRHFMRELNRFGVTSASDAGGGGQNYPDDYAVIKQLDDDGDLTVRIAYSLFAQKPGQEMADYSRWIGMTKPGEGSDKLRVNGAGENLLWAAADFENFLQPRPNLKPTMESELEAIVHKLADANWPWRIHATYDESITRFLNIFERVHRDRPIDKLRWFIDHAETISEKNMERIAALGGGIAIQHRMAYQGEYFLRRYGAEEVKRKPPIRKMLQMGLPVGAGTDGTRVASYHPWTCIWWMVTSKTVGGTVMHDPGDRLSREEALKLYTHGTPWFSKEDDKKGILSQGYFADLAVLSDDYFTVEPDRIRELESVLTIVGGRVVHGSKEYGKLAPALPKVSPGWSPVTRFGGYDNSNVTPPRHKHQPIMGADGRVWETGCGCGI</sequence>
<dbReference type="EC" id="3.5.1.91" evidence="2"/>
<dbReference type="OrthoDB" id="9767366at2"/>
<dbReference type="SUPFAM" id="SSF51556">
    <property type="entry name" value="Metallo-dependent hydrolases"/>
    <property type="match status" value="1"/>
</dbReference>
<dbReference type="RefSeq" id="WP_145171471.1">
    <property type="nucleotide sequence ID" value="NZ_CP037422.1"/>
</dbReference>
<dbReference type="PANTHER" id="PTHR22642:SF21">
    <property type="entry name" value="PERIPLASMIC PROTEIN"/>
    <property type="match status" value="1"/>
</dbReference>
<dbReference type="CDD" id="cd01300">
    <property type="entry name" value="YtcJ_like"/>
    <property type="match status" value="1"/>
</dbReference>